<evidence type="ECO:0000259" key="6">
    <source>
        <dbReference type="Pfam" id="PF01765"/>
    </source>
</evidence>
<dbReference type="FunFam" id="1.10.132.20:FF:000001">
    <property type="entry name" value="Ribosome-recycling factor"/>
    <property type="match status" value="1"/>
</dbReference>
<dbReference type="KEGG" id="vab:WPS_15480"/>
<evidence type="ECO:0000313" key="8">
    <source>
        <dbReference type="Proteomes" id="UP001317532"/>
    </source>
</evidence>
<accession>A0AAN1XVP2</accession>
<dbReference type="FunFam" id="3.30.1360.40:FF:000001">
    <property type="entry name" value="Ribosome-recycling factor"/>
    <property type="match status" value="1"/>
</dbReference>
<gene>
    <name evidence="5 7" type="primary">frr</name>
    <name evidence="7" type="ORF">WPS_15480</name>
</gene>
<dbReference type="CDD" id="cd00520">
    <property type="entry name" value="RRF"/>
    <property type="match status" value="1"/>
</dbReference>
<comment type="similarity">
    <text evidence="2 5">Belongs to the RRF family.</text>
</comment>
<dbReference type="Gene3D" id="3.30.1360.40">
    <property type="match status" value="1"/>
</dbReference>
<dbReference type="GO" id="GO:0006415">
    <property type="term" value="P:translational termination"/>
    <property type="evidence" value="ECO:0007669"/>
    <property type="project" value="UniProtKB-UniRule"/>
</dbReference>
<dbReference type="GO" id="GO:0005737">
    <property type="term" value="C:cytoplasm"/>
    <property type="evidence" value="ECO:0007669"/>
    <property type="project" value="UniProtKB-SubCell"/>
</dbReference>
<dbReference type="AlphaFoldDB" id="A0AAN1XVP2"/>
<dbReference type="RefSeq" id="WP_317997243.1">
    <property type="nucleotide sequence ID" value="NZ_AP025523.1"/>
</dbReference>
<dbReference type="HAMAP" id="MF_00040">
    <property type="entry name" value="RRF"/>
    <property type="match status" value="1"/>
</dbReference>
<evidence type="ECO:0000256" key="5">
    <source>
        <dbReference type="HAMAP-Rule" id="MF_00040"/>
    </source>
</evidence>
<sequence>MLDDVYRDTEAKMKKALDATTSDFASIRTGRAAPSLLDRIQVEVYGATVPLKQCASVNSPDGRSLLVTAFDKSTVGSIRKAIETSDLGLNPNVDGATIRLSIPPLTEERRKDLVKLVKKKSEEHKVAVRNLRHKAIDEIKHLAKDGTITDDQIKRGQDAVQKITDKYVKQIDELVSGKEKEIMEV</sequence>
<keyword evidence="3 5" id="KW-0963">Cytoplasm</keyword>
<dbReference type="SUPFAM" id="SSF55194">
    <property type="entry name" value="Ribosome recycling factor, RRF"/>
    <property type="match status" value="1"/>
</dbReference>
<evidence type="ECO:0000256" key="2">
    <source>
        <dbReference type="ARBA" id="ARBA00005912"/>
    </source>
</evidence>
<dbReference type="PANTHER" id="PTHR20982:SF3">
    <property type="entry name" value="MITOCHONDRIAL RIBOSOME RECYCLING FACTOR PSEUDO 1"/>
    <property type="match status" value="1"/>
</dbReference>
<protein>
    <recommendedName>
        <fullName evidence="5">Ribosome-recycling factor</fullName>
        <shortName evidence="5">RRF</shortName>
    </recommendedName>
    <alternativeName>
        <fullName evidence="5">Ribosome-releasing factor</fullName>
    </alternativeName>
</protein>
<comment type="function">
    <text evidence="5">Responsible for the release of ribosomes from messenger RNA at the termination of protein biosynthesis. May increase the efficiency of translation by recycling ribosomes from one round of translation to another.</text>
</comment>
<keyword evidence="4 5" id="KW-0648">Protein biosynthesis</keyword>
<dbReference type="InterPro" id="IPR036191">
    <property type="entry name" value="RRF_sf"/>
</dbReference>
<dbReference type="InterPro" id="IPR002661">
    <property type="entry name" value="Ribosome_recyc_fac"/>
</dbReference>
<dbReference type="GO" id="GO:0043023">
    <property type="term" value="F:ribosomal large subunit binding"/>
    <property type="evidence" value="ECO:0007669"/>
    <property type="project" value="TreeGrafter"/>
</dbReference>
<evidence type="ECO:0000256" key="1">
    <source>
        <dbReference type="ARBA" id="ARBA00004496"/>
    </source>
</evidence>
<dbReference type="PANTHER" id="PTHR20982">
    <property type="entry name" value="RIBOSOME RECYCLING FACTOR"/>
    <property type="match status" value="1"/>
</dbReference>
<evidence type="ECO:0000256" key="4">
    <source>
        <dbReference type="ARBA" id="ARBA00022917"/>
    </source>
</evidence>
<dbReference type="EMBL" id="AP025523">
    <property type="protein sequence ID" value="BDE06272.1"/>
    <property type="molecule type" value="Genomic_DNA"/>
</dbReference>
<comment type="subcellular location">
    <subcellularLocation>
        <location evidence="1 5">Cytoplasm</location>
    </subcellularLocation>
</comment>
<dbReference type="InterPro" id="IPR023584">
    <property type="entry name" value="Ribosome_recyc_fac_dom"/>
</dbReference>
<dbReference type="Gene3D" id="1.10.132.20">
    <property type="entry name" value="Ribosome-recycling factor"/>
    <property type="match status" value="1"/>
</dbReference>
<proteinExistence type="inferred from homology"/>
<evidence type="ECO:0000313" key="7">
    <source>
        <dbReference type="EMBL" id="BDE06272.1"/>
    </source>
</evidence>
<dbReference type="Pfam" id="PF01765">
    <property type="entry name" value="RRF"/>
    <property type="match status" value="1"/>
</dbReference>
<reference evidence="7 8" key="1">
    <citation type="journal article" date="2022" name="ISME Commun">
        <title>Vulcanimicrobium alpinus gen. nov. sp. nov., the first cultivated representative of the candidate phylum 'Eremiobacterota', is a metabolically versatile aerobic anoxygenic phototroph.</title>
        <authorList>
            <person name="Yabe S."/>
            <person name="Muto K."/>
            <person name="Abe K."/>
            <person name="Yokota A."/>
            <person name="Staudigel H."/>
            <person name="Tebo B.M."/>
        </authorList>
    </citation>
    <scope>NUCLEOTIDE SEQUENCE [LARGE SCALE GENOMIC DNA]</scope>
    <source>
        <strain evidence="7 8">WC8-2</strain>
    </source>
</reference>
<dbReference type="Proteomes" id="UP001317532">
    <property type="component" value="Chromosome"/>
</dbReference>
<dbReference type="NCBIfam" id="TIGR00496">
    <property type="entry name" value="frr"/>
    <property type="match status" value="1"/>
</dbReference>
<name>A0AAN1XVP2_UNVUL</name>
<feature type="domain" description="Ribosome recycling factor" evidence="6">
    <location>
        <begin position="22"/>
        <end position="183"/>
    </location>
</feature>
<evidence type="ECO:0000256" key="3">
    <source>
        <dbReference type="ARBA" id="ARBA00022490"/>
    </source>
</evidence>
<keyword evidence="8" id="KW-1185">Reference proteome</keyword>
<organism evidence="7 8">
    <name type="scientific">Vulcanimicrobium alpinum</name>
    <dbReference type="NCBI Taxonomy" id="3016050"/>
    <lineage>
        <taxon>Bacteria</taxon>
        <taxon>Bacillati</taxon>
        <taxon>Vulcanimicrobiota</taxon>
        <taxon>Vulcanimicrobiia</taxon>
        <taxon>Vulcanimicrobiales</taxon>
        <taxon>Vulcanimicrobiaceae</taxon>
        <taxon>Vulcanimicrobium</taxon>
    </lineage>
</organism>